<organism evidence="2 3">
    <name type="scientific">Sulfurospirillum diekertiae</name>
    <dbReference type="NCBI Taxonomy" id="1854492"/>
    <lineage>
        <taxon>Bacteria</taxon>
        <taxon>Pseudomonadati</taxon>
        <taxon>Campylobacterota</taxon>
        <taxon>Epsilonproteobacteria</taxon>
        <taxon>Campylobacterales</taxon>
        <taxon>Sulfurospirillaceae</taxon>
        <taxon>Sulfurospirillum</taxon>
    </lineage>
</organism>
<reference evidence="2 3" key="1">
    <citation type="journal article" date="2017" name="Environ. Sci. Technol.">
        <title>Organohalide Respiration with Chlorinated Ethenes under Low pH Conditions.</title>
        <authorList>
            <person name="Yang Y."/>
            <person name="Capiro N.L."/>
            <person name="Marcet T.F."/>
            <person name="Yan J."/>
            <person name="Pennell K.D."/>
            <person name="Loffler F.E."/>
        </authorList>
    </citation>
    <scope>NUCLEOTIDE SEQUENCE [LARGE SCALE GENOMIC DNA]</scope>
    <source>
        <strain evidence="2 3">ACSDCE</strain>
    </source>
</reference>
<dbReference type="InterPro" id="IPR001279">
    <property type="entry name" value="Metallo-B-lactamas"/>
</dbReference>
<evidence type="ECO:0000259" key="1">
    <source>
        <dbReference type="Pfam" id="PF00753"/>
    </source>
</evidence>
<protein>
    <submittedName>
        <fullName evidence="2">MBL fold metallo-hydrolase</fullName>
    </submittedName>
</protein>
<dbReference type="InterPro" id="IPR036866">
    <property type="entry name" value="RibonucZ/Hydroxyglut_hydro"/>
</dbReference>
<dbReference type="Gene3D" id="3.60.15.10">
    <property type="entry name" value="Ribonuclease Z/Hydroxyacylglutathione hydrolase-like"/>
    <property type="match status" value="1"/>
</dbReference>
<dbReference type="SUPFAM" id="SSF56281">
    <property type="entry name" value="Metallo-hydrolase/oxidoreductase"/>
    <property type="match status" value="1"/>
</dbReference>
<sequence>MTLTIHKGTNEIGGSCIELSTQSTTILFDYGTPLNLESTKLDFKNKKIDAIVISHPHQDHFGEITMVETYYSYLLWEAFKRAYERNKAFYRTRTACK</sequence>
<dbReference type="Proteomes" id="UP000502831">
    <property type="component" value="Chromosome"/>
</dbReference>
<dbReference type="RefSeq" id="WP_167749753.1">
    <property type="nucleotide sequence ID" value="NZ_CP039734.2"/>
</dbReference>
<proteinExistence type="predicted"/>
<feature type="domain" description="Metallo-beta-lactamase" evidence="1">
    <location>
        <begin position="14"/>
        <end position="64"/>
    </location>
</feature>
<evidence type="ECO:0000313" key="3">
    <source>
        <dbReference type="Proteomes" id="UP000502831"/>
    </source>
</evidence>
<dbReference type="AlphaFoldDB" id="A0AA92IYC8"/>
<evidence type="ECO:0000313" key="2">
    <source>
        <dbReference type="EMBL" id="QIR75852.1"/>
    </source>
</evidence>
<dbReference type="EMBL" id="CP039734">
    <property type="protein sequence ID" value="QIR75852.1"/>
    <property type="molecule type" value="Genomic_DNA"/>
</dbReference>
<name>A0AA92IYC8_9BACT</name>
<accession>A0AA92IYC8</accession>
<gene>
    <name evidence="2" type="ORF">FA584_06360</name>
</gene>
<dbReference type="Pfam" id="PF00753">
    <property type="entry name" value="Lactamase_B"/>
    <property type="match status" value="1"/>
</dbReference>